<dbReference type="AlphaFoldDB" id="A0A0A9C1X5"/>
<protein>
    <submittedName>
        <fullName evidence="1">Uncharacterized protein</fullName>
    </submittedName>
</protein>
<name>A0A0A9C1X5_ARUDO</name>
<dbReference type="EMBL" id="GBRH01229432">
    <property type="protein sequence ID" value="JAD68463.1"/>
    <property type="molecule type" value="Transcribed_RNA"/>
</dbReference>
<reference evidence="1" key="1">
    <citation type="submission" date="2014-09" db="EMBL/GenBank/DDBJ databases">
        <authorList>
            <person name="Magalhaes I.L.F."/>
            <person name="Oliveira U."/>
            <person name="Santos F.R."/>
            <person name="Vidigal T.H.D.A."/>
            <person name="Brescovit A.D."/>
            <person name="Santos A.J."/>
        </authorList>
    </citation>
    <scope>NUCLEOTIDE SEQUENCE</scope>
    <source>
        <tissue evidence="1">Shoot tissue taken approximately 20 cm above the soil surface</tissue>
    </source>
</reference>
<evidence type="ECO:0000313" key="1">
    <source>
        <dbReference type="EMBL" id="JAD68463.1"/>
    </source>
</evidence>
<sequence>MGHVDGHLFSTICLVYCYYRGELHNKLKYSIQLATRFPEKHERT</sequence>
<reference evidence="1" key="2">
    <citation type="journal article" date="2015" name="Data Brief">
        <title>Shoot transcriptome of the giant reed, Arundo donax.</title>
        <authorList>
            <person name="Barrero R.A."/>
            <person name="Guerrero F.D."/>
            <person name="Moolhuijzen P."/>
            <person name="Goolsby J.A."/>
            <person name="Tidwell J."/>
            <person name="Bellgard S.E."/>
            <person name="Bellgard M.I."/>
        </authorList>
    </citation>
    <scope>NUCLEOTIDE SEQUENCE</scope>
    <source>
        <tissue evidence="1">Shoot tissue taken approximately 20 cm above the soil surface</tissue>
    </source>
</reference>
<accession>A0A0A9C1X5</accession>
<organism evidence="1">
    <name type="scientific">Arundo donax</name>
    <name type="common">Giant reed</name>
    <name type="synonym">Donax arundinaceus</name>
    <dbReference type="NCBI Taxonomy" id="35708"/>
    <lineage>
        <taxon>Eukaryota</taxon>
        <taxon>Viridiplantae</taxon>
        <taxon>Streptophyta</taxon>
        <taxon>Embryophyta</taxon>
        <taxon>Tracheophyta</taxon>
        <taxon>Spermatophyta</taxon>
        <taxon>Magnoliopsida</taxon>
        <taxon>Liliopsida</taxon>
        <taxon>Poales</taxon>
        <taxon>Poaceae</taxon>
        <taxon>PACMAD clade</taxon>
        <taxon>Arundinoideae</taxon>
        <taxon>Arundineae</taxon>
        <taxon>Arundo</taxon>
    </lineage>
</organism>
<proteinExistence type="predicted"/>